<keyword evidence="1" id="KW-0812">Transmembrane</keyword>
<evidence type="ECO:0000313" key="3">
    <source>
        <dbReference type="Proteomes" id="UP000270924"/>
    </source>
</evidence>
<evidence type="ECO:0000313" key="2">
    <source>
        <dbReference type="EMBL" id="VDM19910.1"/>
    </source>
</evidence>
<organism evidence="2 3">
    <name type="scientific">Wuchereria bancrofti</name>
    <dbReference type="NCBI Taxonomy" id="6293"/>
    <lineage>
        <taxon>Eukaryota</taxon>
        <taxon>Metazoa</taxon>
        <taxon>Ecdysozoa</taxon>
        <taxon>Nematoda</taxon>
        <taxon>Chromadorea</taxon>
        <taxon>Rhabditida</taxon>
        <taxon>Spirurina</taxon>
        <taxon>Spiruromorpha</taxon>
        <taxon>Filarioidea</taxon>
        <taxon>Onchocercidae</taxon>
        <taxon>Wuchereria</taxon>
    </lineage>
</organism>
<keyword evidence="3" id="KW-1185">Reference proteome</keyword>
<dbReference type="Proteomes" id="UP000270924">
    <property type="component" value="Unassembled WGS sequence"/>
</dbReference>
<accession>A0A3P7EAV5</accession>
<feature type="transmembrane region" description="Helical" evidence="1">
    <location>
        <begin position="37"/>
        <end position="58"/>
    </location>
</feature>
<keyword evidence="1" id="KW-1133">Transmembrane helix</keyword>
<dbReference type="EMBL" id="UYWW01012235">
    <property type="protein sequence ID" value="VDM19910.1"/>
    <property type="molecule type" value="Genomic_DNA"/>
</dbReference>
<keyword evidence="1" id="KW-0472">Membrane</keyword>
<dbReference type="AlphaFoldDB" id="A0A3P7EAV5"/>
<gene>
    <name evidence="2" type="ORF">WBA_LOCUS10897</name>
</gene>
<proteinExistence type="predicted"/>
<dbReference type="OrthoDB" id="5852692at2759"/>
<evidence type="ECO:0000256" key="1">
    <source>
        <dbReference type="SAM" id="Phobius"/>
    </source>
</evidence>
<protein>
    <submittedName>
        <fullName evidence="2">Uncharacterized protein</fullName>
    </submittedName>
</protein>
<sequence length="299" mass="33667">MCFRDTFTMEVDDCKWVDPNDILVPIILQQIHYVIRYLFTMAAAIATTTTIFVFHHLLRCNALFRVKNRQVSLPEEAHAESQRDTEAIIYPRLKSWARDTDTMKQNAKAFEFASELEKKPRGNSEVSPLRSIFDSLKPAKKVEVYTEPKQRLLDPFDLQPLGPIATISAAVSPKNFMLTSLALFSKPTTPQSITLINSSAKNATLIQQTKSKIAVPSILTLLESFGHSQKHREEVEVGRDQTANVLGMPIGRKNGISLAPLRGLSIGNEDMFGPITINNKYNINWGFFNDLNKVFNKVA</sequence>
<name>A0A3P7EAV5_WUCBA</name>
<dbReference type="InParanoid" id="A0A3P7EAV5"/>
<reference evidence="2 3" key="1">
    <citation type="submission" date="2018-11" db="EMBL/GenBank/DDBJ databases">
        <authorList>
            <consortium name="Pathogen Informatics"/>
        </authorList>
    </citation>
    <scope>NUCLEOTIDE SEQUENCE [LARGE SCALE GENOMIC DNA]</scope>
</reference>